<comment type="caution">
    <text evidence="1">The sequence shown here is derived from an EMBL/GenBank/DDBJ whole genome shotgun (WGS) entry which is preliminary data.</text>
</comment>
<gene>
    <name evidence="1" type="ORF">I4F81_000919</name>
</gene>
<sequence>MGRMSAVDWCFFLPVFFFSWYSIFLCMELLAVASGIELLAAASGRDEFSSCPTVSLLSTCIVPSGPGPHRHGGSAAAEAAPGTLAWATASADDYRKSGWYKPHIEHLLPMNNNFHISYVCFVNGRVRSPSRRHNEQVLAPTHRRMMPTDRSASTRGEQ</sequence>
<protein>
    <submittedName>
        <fullName evidence="1">Uncharacterized protein</fullName>
    </submittedName>
</protein>
<dbReference type="EMBL" id="CM020618">
    <property type="protein sequence ID" value="KAK1858310.1"/>
    <property type="molecule type" value="Genomic_DNA"/>
</dbReference>
<evidence type="ECO:0000313" key="1">
    <source>
        <dbReference type="EMBL" id="KAK1858310.1"/>
    </source>
</evidence>
<dbReference type="Proteomes" id="UP000798662">
    <property type="component" value="Chromosome 1"/>
</dbReference>
<name>A0ACC3BK27_PYRYE</name>
<reference evidence="1" key="1">
    <citation type="submission" date="2019-11" db="EMBL/GenBank/DDBJ databases">
        <title>Nori genome reveals adaptations in red seaweeds to the harsh intertidal environment.</title>
        <authorList>
            <person name="Wang D."/>
            <person name="Mao Y."/>
        </authorList>
    </citation>
    <scope>NUCLEOTIDE SEQUENCE</scope>
    <source>
        <tissue evidence="1">Gametophyte</tissue>
    </source>
</reference>
<organism evidence="1 2">
    <name type="scientific">Pyropia yezoensis</name>
    <name type="common">Susabi-nori</name>
    <name type="synonym">Porphyra yezoensis</name>
    <dbReference type="NCBI Taxonomy" id="2788"/>
    <lineage>
        <taxon>Eukaryota</taxon>
        <taxon>Rhodophyta</taxon>
        <taxon>Bangiophyceae</taxon>
        <taxon>Bangiales</taxon>
        <taxon>Bangiaceae</taxon>
        <taxon>Pyropia</taxon>
    </lineage>
</organism>
<proteinExistence type="predicted"/>
<evidence type="ECO:0000313" key="2">
    <source>
        <dbReference type="Proteomes" id="UP000798662"/>
    </source>
</evidence>
<accession>A0ACC3BK27</accession>
<keyword evidence="2" id="KW-1185">Reference proteome</keyword>